<reference evidence="1" key="1">
    <citation type="submission" date="2023-08" db="EMBL/GenBank/DDBJ databases">
        <title>Isolation and Characterization of Rhodococcus erythropolis MGMM8.</title>
        <authorList>
            <person name="Diabankana R.G.C."/>
            <person name="Afordoanyi D.M."/>
            <person name="Validov S.Z."/>
        </authorList>
    </citation>
    <scope>NUCLEOTIDE SEQUENCE</scope>
    <source>
        <strain evidence="1">MGMM8</strain>
    </source>
</reference>
<dbReference type="EMBL" id="CP124545">
    <property type="protein sequence ID" value="WMN01937.1"/>
    <property type="molecule type" value="Genomic_DNA"/>
</dbReference>
<organism evidence="1 2">
    <name type="scientific">Rhodococcus erythropolis</name>
    <name type="common">Arthrobacter picolinophilus</name>
    <dbReference type="NCBI Taxonomy" id="1833"/>
    <lineage>
        <taxon>Bacteria</taxon>
        <taxon>Bacillati</taxon>
        <taxon>Actinomycetota</taxon>
        <taxon>Actinomycetes</taxon>
        <taxon>Mycobacteriales</taxon>
        <taxon>Nocardiaceae</taxon>
        <taxon>Rhodococcus</taxon>
        <taxon>Rhodococcus erythropolis group</taxon>
    </lineage>
</organism>
<name>A0AAX4A017_RHOER</name>
<dbReference type="RefSeq" id="WP_308371505.1">
    <property type="nucleotide sequence ID" value="NZ_CP124545.1"/>
</dbReference>
<accession>A0AAX4A017</accession>
<evidence type="ECO:0000313" key="2">
    <source>
        <dbReference type="Proteomes" id="UP001230933"/>
    </source>
</evidence>
<gene>
    <name evidence="1" type="ORF">QIE55_32095</name>
</gene>
<protein>
    <submittedName>
        <fullName evidence="1">Uncharacterized protein</fullName>
    </submittedName>
</protein>
<dbReference type="AlphaFoldDB" id="A0AAX4A017"/>
<dbReference type="Proteomes" id="UP001230933">
    <property type="component" value="Chromosome"/>
</dbReference>
<sequence>MFLVATGIQFAVARAQIRTIFIGGATSTALSMLALYGAVQSDAAALSDHANQVRSGVSINRSFRLEQQ</sequence>
<evidence type="ECO:0000313" key="1">
    <source>
        <dbReference type="EMBL" id="WMN01937.1"/>
    </source>
</evidence>
<proteinExistence type="predicted"/>